<comment type="caution">
    <text evidence="2">The sequence shown here is derived from an EMBL/GenBank/DDBJ whole genome shotgun (WGS) entry which is preliminary data.</text>
</comment>
<dbReference type="EMBL" id="JBHSPR010000066">
    <property type="protein sequence ID" value="MFC6022714.1"/>
    <property type="molecule type" value="Genomic_DNA"/>
</dbReference>
<name>A0ABW1KPH5_9ACTN</name>
<dbReference type="RefSeq" id="WP_377432482.1">
    <property type="nucleotide sequence ID" value="NZ_JBHSPR010000066.1"/>
</dbReference>
<reference evidence="3" key="1">
    <citation type="journal article" date="2019" name="Int. J. Syst. Evol. Microbiol.">
        <title>The Global Catalogue of Microorganisms (GCM) 10K type strain sequencing project: providing services to taxonomists for standard genome sequencing and annotation.</title>
        <authorList>
            <consortium name="The Broad Institute Genomics Platform"/>
            <consortium name="The Broad Institute Genome Sequencing Center for Infectious Disease"/>
            <person name="Wu L."/>
            <person name="Ma J."/>
        </authorList>
    </citation>
    <scope>NUCLEOTIDE SEQUENCE [LARGE SCALE GENOMIC DNA]</scope>
    <source>
        <strain evidence="3">ZS-35-S2</strain>
    </source>
</reference>
<keyword evidence="3" id="KW-1185">Reference proteome</keyword>
<gene>
    <name evidence="2" type="ORF">ACFP2T_41985</name>
</gene>
<proteinExistence type="predicted"/>
<feature type="region of interest" description="Disordered" evidence="1">
    <location>
        <begin position="1"/>
        <end position="20"/>
    </location>
</feature>
<dbReference type="Proteomes" id="UP001596203">
    <property type="component" value="Unassembled WGS sequence"/>
</dbReference>
<accession>A0ABW1KPH5</accession>
<sequence>MTTPQDTTDEARTDPPPLNFATDGADIVAIAWPTHRPIYAYTPEEIAEGVDVYTRAMKARTTGARAVGGDDAPE</sequence>
<organism evidence="2 3">
    <name type="scientific">Plantactinospora solaniradicis</name>
    <dbReference type="NCBI Taxonomy" id="1723736"/>
    <lineage>
        <taxon>Bacteria</taxon>
        <taxon>Bacillati</taxon>
        <taxon>Actinomycetota</taxon>
        <taxon>Actinomycetes</taxon>
        <taxon>Micromonosporales</taxon>
        <taxon>Micromonosporaceae</taxon>
        <taxon>Plantactinospora</taxon>
    </lineage>
</organism>
<evidence type="ECO:0000256" key="1">
    <source>
        <dbReference type="SAM" id="MobiDB-lite"/>
    </source>
</evidence>
<protein>
    <submittedName>
        <fullName evidence="2">Uncharacterized protein</fullName>
    </submittedName>
</protein>
<evidence type="ECO:0000313" key="2">
    <source>
        <dbReference type="EMBL" id="MFC6022714.1"/>
    </source>
</evidence>
<evidence type="ECO:0000313" key="3">
    <source>
        <dbReference type="Proteomes" id="UP001596203"/>
    </source>
</evidence>